<feature type="chain" id="PRO_5046877480" description="Outer membrane protein beta-barrel domain-containing protein" evidence="1">
    <location>
        <begin position="22"/>
        <end position="193"/>
    </location>
</feature>
<proteinExistence type="predicted"/>
<dbReference type="EMBL" id="CP056775">
    <property type="protein sequence ID" value="QRR00158.1"/>
    <property type="molecule type" value="Genomic_DNA"/>
</dbReference>
<evidence type="ECO:0008006" key="4">
    <source>
        <dbReference type="Google" id="ProtNLM"/>
    </source>
</evidence>
<evidence type="ECO:0000256" key="1">
    <source>
        <dbReference type="SAM" id="SignalP"/>
    </source>
</evidence>
<accession>A0ABX7I2P6</accession>
<sequence length="193" mass="21886">MKNTVSAMTFLLWIIAGPCHAQNTRSILPEYVSTQYAGSVGWMSLGAGYNLFKHRTRLGVQYGFVPKEKGGRLHILSSSFDFKPYVLHISNKFDFNPVDLGVKVSYHFGEQFHIKWPSRYPDGYYWWKSALRLHLSTETALTYKFSNLGTVKSLTPYLELNSADLYMVSYILNLKSLSFGNIIKAGVGLRIGL</sequence>
<protein>
    <recommendedName>
        <fullName evidence="4">Outer membrane protein beta-barrel domain-containing protein</fullName>
    </recommendedName>
</protein>
<keyword evidence="1" id="KW-0732">Signal</keyword>
<name>A0ABX7I2P6_9BACT</name>
<feature type="signal peptide" evidence="1">
    <location>
        <begin position="1"/>
        <end position="21"/>
    </location>
</feature>
<dbReference type="RefSeq" id="WP_204660919.1">
    <property type="nucleotide sequence ID" value="NZ_CP056775.1"/>
</dbReference>
<evidence type="ECO:0000313" key="2">
    <source>
        <dbReference type="EMBL" id="QRR00158.1"/>
    </source>
</evidence>
<reference evidence="2 3" key="1">
    <citation type="submission" date="2020-06" db="EMBL/GenBank/DDBJ databases">
        <title>Dyadobacter sandarakinus sp. nov., isolated from the soil of the Arctic Yellow River Station.</title>
        <authorList>
            <person name="Zhang Y."/>
            <person name="Peng F."/>
        </authorList>
    </citation>
    <scope>NUCLEOTIDE SEQUENCE [LARGE SCALE GENOMIC DNA]</scope>
    <source>
        <strain evidence="2 3">Q3-56</strain>
    </source>
</reference>
<organism evidence="2 3">
    <name type="scientific">Dyadobacter sandarakinus</name>
    <dbReference type="NCBI Taxonomy" id="2747268"/>
    <lineage>
        <taxon>Bacteria</taxon>
        <taxon>Pseudomonadati</taxon>
        <taxon>Bacteroidota</taxon>
        <taxon>Cytophagia</taxon>
        <taxon>Cytophagales</taxon>
        <taxon>Spirosomataceae</taxon>
        <taxon>Dyadobacter</taxon>
    </lineage>
</organism>
<evidence type="ECO:0000313" key="3">
    <source>
        <dbReference type="Proteomes" id="UP000612680"/>
    </source>
</evidence>
<gene>
    <name evidence="2" type="ORF">HWI92_04185</name>
</gene>
<dbReference type="Proteomes" id="UP000612680">
    <property type="component" value="Chromosome"/>
</dbReference>
<keyword evidence="3" id="KW-1185">Reference proteome</keyword>